<dbReference type="Proteomes" id="UP000593765">
    <property type="component" value="Chromosome"/>
</dbReference>
<evidence type="ECO:0000256" key="1">
    <source>
        <dbReference type="ARBA" id="ARBA00022801"/>
    </source>
</evidence>
<feature type="region of interest" description="Disordered" evidence="2">
    <location>
        <begin position="26"/>
        <end position="51"/>
    </location>
</feature>
<keyword evidence="1" id="KW-0378">Hydrolase</keyword>
<dbReference type="Gene3D" id="3.40.720.10">
    <property type="entry name" value="Alkaline Phosphatase, subunit A"/>
    <property type="match status" value="1"/>
</dbReference>
<evidence type="ECO:0000256" key="2">
    <source>
        <dbReference type="SAM" id="MobiDB-lite"/>
    </source>
</evidence>
<feature type="compositionally biased region" description="Basic and acidic residues" evidence="2">
    <location>
        <begin position="864"/>
        <end position="876"/>
    </location>
</feature>
<dbReference type="PANTHER" id="PTHR47197:SF3">
    <property type="entry name" value="DIHYDRO-HEME D1 DEHYDROGENASE"/>
    <property type="match status" value="1"/>
</dbReference>
<dbReference type="SUPFAM" id="SSF53649">
    <property type="entry name" value="Alkaline phosphatase-like"/>
    <property type="match status" value="1"/>
</dbReference>
<dbReference type="Pfam" id="PF04185">
    <property type="entry name" value="Phosphoesterase"/>
    <property type="match status" value="1"/>
</dbReference>
<dbReference type="Gene3D" id="2.130.10.10">
    <property type="entry name" value="YVTN repeat-like/Quinoprotein amine dehydrogenase"/>
    <property type="match status" value="3"/>
</dbReference>
<organism evidence="4 5">
    <name type="scientific">Humisphaera borealis</name>
    <dbReference type="NCBI Taxonomy" id="2807512"/>
    <lineage>
        <taxon>Bacteria</taxon>
        <taxon>Pseudomonadati</taxon>
        <taxon>Planctomycetota</taxon>
        <taxon>Phycisphaerae</taxon>
        <taxon>Tepidisphaerales</taxon>
        <taxon>Tepidisphaeraceae</taxon>
        <taxon>Humisphaera</taxon>
    </lineage>
</organism>
<dbReference type="KEGG" id="hbs:IPV69_02395"/>
<dbReference type="InterPro" id="IPR051200">
    <property type="entry name" value="Host-pathogen_enzymatic-act"/>
</dbReference>
<dbReference type="InterPro" id="IPR007312">
    <property type="entry name" value="Phosphoesterase"/>
</dbReference>
<dbReference type="SUPFAM" id="SSF50974">
    <property type="entry name" value="Nitrous oxide reductase, N-terminal domain"/>
    <property type="match status" value="1"/>
</dbReference>
<dbReference type="GO" id="GO:0016788">
    <property type="term" value="F:hydrolase activity, acting on ester bonds"/>
    <property type="evidence" value="ECO:0007669"/>
    <property type="project" value="InterPro"/>
</dbReference>
<evidence type="ECO:0000313" key="4">
    <source>
        <dbReference type="EMBL" id="QOV90244.1"/>
    </source>
</evidence>
<evidence type="ECO:0000256" key="3">
    <source>
        <dbReference type="SAM" id="SignalP"/>
    </source>
</evidence>
<gene>
    <name evidence="4" type="ORF">IPV69_02395</name>
</gene>
<sequence length="876" mass="93290">MNCKHLALLVCLTCTAAAALAIQSPATRPAANSDERRVGPEDGDGGTIVTTGQLVRPAGKTLAYGGRPVDLCLSPDGKRLYVKNTGGLSVLDTATWAELSSSKYPAGSGSMHGVVAVATPAGDKLFVTGSGSAMHIATVAADGTVTWGASIDLPGPGPAAKPGYSHSLGLAVSRDLSTVYVCLSRNNTLGIVDLKAGKLVAQIDVGVCPYSVVLSADEATAYVSNFGGRCAVAGDTTAKSTGTDVVVDARTIATSGTVSRVDLKARKVTADIVVGLHPTQLKLSNDGKSLYLAAANSDEVQAIDLTAGKVAERIAVRPDANLPFGSLPNALALSPDGKTLYVANGGNNAVAVIELGKAGAAGKVAGFIPAGWFPGGVVTDGKSLYIANTKGEGSRTPDPRKPGWTSSQVRGSVSAVPLPSAEALAKMSAQVKADARVPEALRAMELAAASKDVPAKPVPAKVGEPSVFKHVVYVIKENRTYDQVFGAIGKGNSEPNLCIYGRDVTPNHHALAERFALLDNYYCNGVLSADGHQWATQGIVTDYQEKGFGGHTRSYDFGTDALTYANCNFIWDSVLLAGLSFRNYGEFDFPTLTGKAKDWYAVQKAWGTPDFSFKQSVEVEALRRFTCEAYPGWQMQIPDTRRMEVFLKEFAQFEKDGNFPSFVIVYLPQDHTQGSKATVPSPRAHVADNDLALGQMVQAISKSRFWKETCIFVNEDDPQNGFDHVDGHRSLCLVISPYTKRGEIVSKFYNQSSVLHTITRIFGLPPLNQLTAGAPTMEACFTDKPDFAPYTLVPNQIPIDEPNRRQAALSPREQKLQAEMDFSKPDIIEDDDLNELLWLAARPGQPYPKEWSGPHGKGLAALGLKKDPNAPKDEDD</sequence>
<dbReference type="EMBL" id="CP063458">
    <property type="protein sequence ID" value="QOV90244.1"/>
    <property type="molecule type" value="Genomic_DNA"/>
</dbReference>
<feature type="chain" id="PRO_5034381159" evidence="3">
    <location>
        <begin position="22"/>
        <end position="876"/>
    </location>
</feature>
<protein>
    <submittedName>
        <fullName evidence="4">Bifunctional YncE family protein/alkaline phosphatase family protein</fullName>
    </submittedName>
</protein>
<proteinExistence type="predicted"/>
<dbReference type="InterPro" id="IPR011045">
    <property type="entry name" value="N2O_reductase_N"/>
</dbReference>
<feature type="region of interest" description="Disordered" evidence="2">
    <location>
        <begin position="389"/>
        <end position="410"/>
    </location>
</feature>
<evidence type="ECO:0000313" key="5">
    <source>
        <dbReference type="Proteomes" id="UP000593765"/>
    </source>
</evidence>
<keyword evidence="5" id="KW-1185">Reference proteome</keyword>
<feature type="compositionally biased region" description="Basic and acidic residues" evidence="2">
    <location>
        <begin position="392"/>
        <end position="401"/>
    </location>
</feature>
<reference evidence="4 5" key="1">
    <citation type="submission" date="2020-10" db="EMBL/GenBank/DDBJ databases">
        <title>Wide distribution of Phycisphaera-like planctomycetes from WD2101 soil group in peatlands and genome analysis of the first cultivated representative.</title>
        <authorList>
            <person name="Dedysh S.N."/>
            <person name="Beletsky A.V."/>
            <person name="Ivanova A."/>
            <person name="Kulichevskaya I.S."/>
            <person name="Suzina N.E."/>
            <person name="Philippov D.A."/>
            <person name="Rakitin A.L."/>
            <person name="Mardanov A.V."/>
            <person name="Ravin N.V."/>
        </authorList>
    </citation>
    <scope>NUCLEOTIDE SEQUENCE [LARGE SCALE GENOMIC DNA]</scope>
    <source>
        <strain evidence="4 5">M1803</strain>
    </source>
</reference>
<dbReference type="AlphaFoldDB" id="A0A7M2WY14"/>
<dbReference type="PANTHER" id="PTHR47197">
    <property type="entry name" value="PROTEIN NIRF"/>
    <property type="match status" value="1"/>
</dbReference>
<feature type="signal peptide" evidence="3">
    <location>
        <begin position="1"/>
        <end position="21"/>
    </location>
</feature>
<dbReference type="RefSeq" id="WP_206293320.1">
    <property type="nucleotide sequence ID" value="NZ_CP063458.1"/>
</dbReference>
<dbReference type="InterPro" id="IPR017850">
    <property type="entry name" value="Alkaline_phosphatase_core_sf"/>
</dbReference>
<name>A0A7M2WY14_9BACT</name>
<keyword evidence="3" id="KW-0732">Signal</keyword>
<feature type="region of interest" description="Disordered" evidence="2">
    <location>
        <begin position="844"/>
        <end position="876"/>
    </location>
</feature>
<accession>A0A7M2WY14</accession>
<dbReference type="InterPro" id="IPR015943">
    <property type="entry name" value="WD40/YVTN_repeat-like_dom_sf"/>
</dbReference>